<evidence type="ECO:0000256" key="2">
    <source>
        <dbReference type="ARBA" id="ARBA00022617"/>
    </source>
</evidence>
<dbReference type="InterPro" id="IPR006067">
    <property type="entry name" value="NO2/SO3_Rdtase_4Fe4S_dom"/>
</dbReference>
<dbReference type="GO" id="GO:0051539">
    <property type="term" value="F:4 iron, 4 sulfur cluster binding"/>
    <property type="evidence" value="ECO:0007669"/>
    <property type="project" value="UniProtKB-KW"/>
</dbReference>
<evidence type="ECO:0000313" key="10">
    <source>
        <dbReference type="Proteomes" id="UP000033072"/>
    </source>
</evidence>
<dbReference type="Pfam" id="PF01077">
    <property type="entry name" value="NIR_SIR"/>
    <property type="match status" value="1"/>
</dbReference>
<dbReference type="Pfam" id="PF03460">
    <property type="entry name" value="NIR_SIR_ferr"/>
    <property type="match status" value="1"/>
</dbReference>
<evidence type="ECO:0000256" key="5">
    <source>
        <dbReference type="ARBA" id="ARBA00023004"/>
    </source>
</evidence>
<dbReference type="STRING" id="1434111.MSLAZ_0426"/>
<dbReference type="PANTHER" id="PTHR43809:SF1">
    <property type="entry name" value="NITRITE REDUCTASE (NADH) LARGE SUBUNIT"/>
    <property type="match status" value="1"/>
</dbReference>
<dbReference type="AlphaFoldDB" id="A0A0E3S3M1"/>
<evidence type="ECO:0000256" key="3">
    <source>
        <dbReference type="ARBA" id="ARBA00022723"/>
    </source>
</evidence>
<keyword evidence="10" id="KW-1185">Reference proteome</keyword>
<keyword evidence="5" id="KW-0408">Iron</keyword>
<reference evidence="9 10" key="1">
    <citation type="submission" date="2014-07" db="EMBL/GenBank/DDBJ databases">
        <title>Methanogenic archaea and the global carbon cycle.</title>
        <authorList>
            <person name="Henriksen J.R."/>
            <person name="Luke J."/>
            <person name="Reinhart S."/>
            <person name="Benedict M.N."/>
            <person name="Youngblut N.D."/>
            <person name="Metcalf M.E."/>
            <person name="Whitaker R.J."/>
            <person name="Metcalf W.W."/>
        </authorList>
    </citation>
    <scope>NUCLEOTIDE SEQUENCE [LARGE SCALE GENOMIC DNA]</scope>
    <source>
        <strain evidence="9 10">Z-7289</strain>
    </source>
</reference>
<dbReference type="InterPro" id="IPR006066">
    <property type="entry name" value="NO2/SO3_Rdtase_FeS/sirohaem_BS"/>
</dbReference>
<sequence>MVSKESIKGDLPEKAAILQRDGETYAIAPHIPGGIVYPETLRKIADIADKYGAAALKLTSAQRIAIVGLKEEDLDAAWAELDMKPGAAIGLCVRSVKICPGTTFCKRGKQDAVGLGLKLDEKYHGMQLPSKFKMAVSGCQNSCSEPIIKDLGIMGTAKGYTLTVGGSAGPSPRLGDVVAKDLSEDQVLDLVEKIINFYKGYGKPKRLGKVLDEIGIEKFKKEVGL</sequence>
<dbReference type="PANTHER" id="PTHR43809">
    <property type="entry name" value="NITRITE REDUCTASE (NADH) LARGE SUBUNIT"/>
    <property type="match status" value="1"/>
</dbReference>
<dbReference type="HOGENOM" id="CLU_072599_0_0_2"/>
<dbReference type="Gene3D" id="3.30.413.10">
    <property type="entry name" value="Sulfite Reductase Hemoprotein, domain 1"/>
    <property type="match status" value="1"/>
</dbReference>
<dbReference type="PATRIC" id="fig|1434111.4.peg.537"/>
<evidence type="ECO:0000256" key="1">
    <source>
        <dbReference type="ARBA" id="ARBA00022485"/>
    </source>
</evidence>
<gene>
    <name evidence="9" type="ORF">MSLAZ_0426</name>
</gene>
<keyword evidence="4" id="KW-0560">Oxidoreductase</keyword>
<dbReference type="PRINTS" id="PR00397">
    <property type="entry name" value="SIROHAEM"/>
</dbReference>
<dbReference type="SUPFAM" id="SSF55124">
    <property type="entry name" value="Nitrite/Sulfite reductase N-terminal domain-like"/>
    <property type="match status" value="1"/>
</dbReference>
<evidence type="ECO:0000313" key="9">
    <source>
        <dbReference type="EMBL" id="AKB73687.1"/>
    </source>
</evidence>
<dbReference type="GeneID" id="24805114"/>
<name>A0A0E3S3M1_9EURY</name>
<dbReference type="RefSeq" id="WP_048124519.1">
    <property type="nucleotide sequence ID" value="NZ_CP009515.1"/>
</dbReference>
<evidence type="ECO:0000259" key="7">
    <source>
        <dbReference type="Pfam" id="PF01077"/>
    </source>
</evidence>
<dbReference type="GO" id="GO:0016491">
    <property type="term" value="F:oxidoreductase activity"/>
    <property type="evidence" value="ECO:0007669"/>
    <property type="project" value="UniProtKB-KW"/>
</dbReference>
<dbReference type="SUPFAM" id="SSF56014">
    <property type="entry name" value="Nitrite and sulphite reductase 4Fe-4S domain-like"/>
    <property type="match status" value="1"/>
</dbReference>
<proteinExistence type="predicted"/>
<evidence type="ECO:0000256" key="6">
    <source>
        <dbReference type="ARBA" id="ARBA00023014"/>
    </source>
</evidence>
<dbReference type="InterPro" id="IPR036136">
    <property type="entry name" value="Nit/Sulf_reduc_fer-like_dom_sf"/>
</dbReference>
<evidence type="ECO:0000259" key="8">
    <source>
        <dbReference type="Pfam" id="PF03460"/>
    </source>
</evidence>
<dbReference type="EMBL" id="CP009515">
    <property type="protein sequence ID" value="AKB73687.1"/>
    <property type="molecule type" value="Genomic_DNA"/>
</dbReference>
<dbReference type="Proteomes" id="UP000033072">
    <property type="component" value="Chromosome"/>
</dbReference>
<dbReference type="InterPro" id="IPR005117">
    <property type="entry name" value="NiRdtase/SiRdtase_haem-b_fer"/>
</dbReference>
<evidence type="ECO:0000256" key="4">
    <source>
        <dbReference type="ARBA" id="ARBA00023002"/>
    </source>
</evidence>
<keyword evidence="6" id="KW-0411">Iron-sulfur</keyword>
<dbReference type="PROSITE" id="PS00365">
    <property type="entry name" value="NIR_SIR"/>
    <property type="match status" value="1"/>
</dbReference>
<accession>A0A0E3S3M1</accession>
<dbReference type="InterPro" id="IPR045854">
    <property type="entry name" value="NO2/SO3_Rdtase_4Fe4S_sf"/>
</dbReference>
<dbReference type="GO" id="GO:0046872">
    <property type="term" value="F:metal ion binding"/>
    <property type="evidence" value="ECO:0007669"/>
    <property type="project" value="UniProtKB-KW"/>
</dbReference>
<dbReference type="Gene3D" id="3.90.480.20">
    <property type="match status" value="1"/>
</dbReference>
<organism evidence="9 10">
    <name type="scientific">Methanosarcina lacustris Z-7289</name>
    <dbReference type="NCBI Taxonomy" id="1434111"/>
    <lineage>
        <taxon>Archaea</taxon>
        <taxon>Methanobacteriati</taxon>
        <taxon>Methanobacteriota</taxon>
        <taxon>Stenosarchaea group</taxon>
        <taxon>Methanomicrobia</taxon>
        <taxon>Methanosarcinales</taxon>
        <taxon>Methanosarcinaceae</taxon>
        <taxon>Methanosarcina</taxon>
    </lineage>
</organism>
<protein>
    <submittedName>
        <fullName evidence="9">Dissimilatory sulfite reductase (Desulfoviridin), alpha and beta subunits</fullName>
    </submittedName>
</protein>
<dbReference type="PIRSF" id="PIRSF037487">
    <property type="entry name" value="Sulfite_red_assimil"/>
    <property type="match status" value="1"/>
</dbReference>
<dbReference type="FunFam" id="3.30.413.10:FF:000007">
    <property type="entry name" value="Nitrite reductase [NAD(P)H] large subunit"/>
    <property type="match status" value="1"/>
</dbReference>
<keyword evidence="3" id="KW-0479">Metal-binding</keyword>
<feature type="domain" description="Nitrite/sulphite reductase 4Fe-4S" evidence="7">
    <location>
        <begin position="92"/>
        <end position="224"/>
    </location>
</feature>
<dbReference type="InterPro" id="IPR052034">
    <property type="entry name" value="NasD-like"/>
</dbReference>
<dbReference type="GO" id="GO:0020037">
    <property type="term" value="F:heme binding"/>
    <property type="evidence" value="ECO:0007669"/>
    <property type="project" value="InterPro"/>
</dbReference>
<feature type="domain" description="Nitrite/Sulfite reductase ferredoxin-like" evidence="8">
    <location>
        <begin position="18"/>
        <end position="82"/>
    </location>
</feature>
<dbReference type="OrthoDB" id="15347at2157"/>
<dbReference type="KEGG" id="mls:MSLAZ_0426"/>
<dbReference type="FunFam" id="3.90.480.20:FF:000010">
    <property type="entry name" value="Sulfite reductase, assimilatory-type"/>
    <property type="match status" value="1"/>
</dbReference>
<dbReference type="InterPro" id="IPR017220">
    <property type="entry name" value="Sulphite_reductase_assimil"/>
</dbReference>
<keyword evidence="1" id="KW-0004">4Fe-4S</keyword>
<keyword evidence="2" id="KW-0349">Heme</keyword>